<dbReference type="Gene3D" id="1.50.10.20">
    <property type="match status" value="1"/>
</dbReference>
<organism evidence="1 2">
    <name type="scientific">Xanthocytophaga agilis</name>
    <dbReference type="NCBI Taxonomy" id="3048010"/>
    <lineage>
        <taxon>Bacteria</taxon>
        <taxon>Pseudomonadati</taxon>
        <taxon>Bacteroidota</taxon>
        <taxon>Cytophagia</taxon>
        <taxon>Cytophagales</taxon>
        <taxon>Rhodocytophagaceae</taxon>
        <taxon>Xanthocytophaga</taxon>
    </lineage>
</organism>
<dbReference type="Pfam" id="PF05147">
    <property type="entry name" value="LANC_like"/>
    <property type="match status" value="1"/>
</dbReference>
<accession>A0AAE3R6V9</accession>
<dbReference type="InterPro" id="IPR007822">
    <property type="entry name" value="LANC-like"/>
</dbReference>
<gene>
    <name evidence="1" type="ORF">QNI22_26840</name>
</gene>
<evidence type="ECO:0000313" key="2">
    <source>
        <dbReference type="Proteomes" id="UP001232063"/>
    </source>
</evidence>
<sequence>MQAPLVERMASELTSLSLIPDSDLSTADTWLWHIWQQELELDLLQDIIHTEDWRPASQLIPLLTGCQTLYQYQLHKKETIRKTLLDFELQLYQEVMQRIQEQKLGYCQGSTAILHYFLSNQTSTPHIKEMQHRLLSQLCRHWLPIGSEPVTDLTLESGYAGYILLLVRLLMKSQASPALTQHQGTLMKIIDQYIYYLYAHQLDINTMQNQNALFPVQVSDSEWVTSDTLSWSAGDLIQILVLYEVGQLQKRRELIKWADRLAGFILSQRMHMQKQSDSLCMGLTDGIAGLVLFYRHLHSLTQQERFFKEGSFWLGELWQRYIREQSNEDNSLLTGNLGVYAAIRQWTMGNLNTSLLFL</sequence>
<protein>
    <submittedName>
        <fullName evidence="1">Lanthionine synthetase LanC family protein</fullName>
    </submittedName>
</protein>
<dbReference type="SUPFAM" id="SSF158745">
    <property type="entry name" value="LanC-like"/>
    <property type="match status" value="1"/>
</dbReference>
<keyword evidence="2" id="KW-1185">Reference proteome</keyword>
<evidence type="ECO:0000313" key="1">
    <source>
        <dbReference type="EMBL" id="MDJ1504305.1"/>
    </source>
</evidence>
<dbReference type="EMBL" id="JASJOU010000011">
    <property type="protein sequence ID" value="MDJ1504305.1"/>
    <property type="molecule type" value="Genomic_DNA"/>
</dbReference>
<dbReference type="AlphaFoldDB" id="A0AAE3R6V9"/>
<comment type="caution">
    <text evidence="1">The sequence shown here is derived from an EMBL/GenBank/DDBJ whole genome shotgun (WGS) entry which is preliminary data.</text>
</comment>
<proteinExistence type="predicted"/>
<dbReference type="RefSeq" id="WP_314030404.1">
    <property type="nucleotide sequence ID" value="NZ_JASJOU010000011.1"/>
</dbReference>
<name>A0AAE3R6V9_9BACT</name>
<dbReference type="Proteomes" id="UP001232063">
    <property type="component" value="Unassembled WGS sequence"/>
</dbReference>
<dbReference type="GO" id="GO:0031179">
    <property type="term" value="P:peptide modification"/>
    <property type="evidence" value="ECO:0007669"/>
    <property type="project" value="InterPro"/>
</dbReference>
<reference evidence="1" key="1">
    <citation type="submission" date="2023-05" db="EMBL/GenBank/DDBJ databases">
        <authorList>
            <person name="Zhang X."/>
        </authorList>
    </citation>
    <scope>NUCLEOTIDE SEQUENCE</scope>
    <source>
        <strain evidence="1">BD1B2-1</strain>
    </source>
</reference>